<reference evidence="2" key="1">
    <citation type="submission" date="2021-05" db="EMBL/GenBank/DDBJ databases">
        <authorList>
            <person name="Alioto T."/>
            <person name="Alioto T."/>
            <person name="Gomez Garrido J."/>
        </authorList>
    </citation>
    <scope>NUCLEOTIDE SEQUENCE</scope>
</reference>
<sequence length="99" mass="11348">MGLLRSALFLLARHLESTLSWSCCRSENSIGFHLGSNLVLECQEGRRNLVRNLDLLGSSQSLFVVDLKWGLMNHLQPLGRSSVMYSFDRSRSHMVYQNY</sequence>
<evidence type="ECO:0000256" key="1">
    <source>
        <dbReference type="SAM" id="SignalP"/>
    </source>
</evidence>
<dbReference type="EMBL" id="HBUF01302934">
    <property type="protein sequence ID" value="CAG6691483.1"/>
    <property type="molecule type" value="Transcribed_RNA"/>
</dbReference>
<keyword evidence="1" id="KW-0732">Signal</keyword>
<evidence type="ECO:0000313" key="2">
    <source>
        <dbReference type="EMBL" id="CAG6650256.1"/>
    </source>
</evidence>
<dbReference type="EMBL" id="HBUF01161358">
    <property type="protein sequence ID" value="CAG6650256.1"/>
    <property type="molecule type" value="Transcribed_RNA"/>
</dbReference>
<dbReference type="AlphaFoldDB" id="A0A8D8RGI2"/>
<name>A0A8D8RGI2_9HEMI</name>
<feature type="chain" id="PRO_5036261877" description="Secreted protein" evidence="1">
    <location>
        <begin position="21"/>
        <end position="99"/>
    </location>
</feature>
<dbReference type="EMBL" id="HBUF01429249">
    <property type="protein sequence ID" value="CAG6741742.1"/>
    <property type="molecule type" value="Transcribed_RNA"/>
</dbReference>
<accession>A0A8D8RGI2</accession>
<protein>
    <recommendedName>
        <fullName evidence="3">Secreted protein</fullName>
    </recommendedName>
</protein>
<evidence type="ECO:0008006" key="3">
    <source>
        <dbReference type="Google" id="ProtNLM"/>
    </source>
</evidence>
<organism evidence="2">
    <name type="scientific">Cacopsylla melanoneura</name>
    <dbReference type="NCBI Taxonomy" id="428564"/>
    <lineage>
        <taxon>Eukaryota</taxon>
        <taxon>Metazoa</taxon>
        <taxon>Ecdysozoa</taxon>
        <taxon>Arthropoda</taxon>
        <taxon>Hexapoda</taxon>
        <taxon>Insecta</taxon>
        <taxon>Pterygota</taxon>
        <taxon>Neoptera</taxon>
        <taxon>Paraneoptera</taxon>
        <taxon>Hemiptera</taxon>
        <taxon>Sternorrhyncha</taxon>
        <taxon>Psylloidea</taxon>
        <taxon>Psyllidae</taxon>
        <taxon>Psyllinae</taxon>
        <taxon>Cacopsylla</taxon>
    </lineage>
</organism>
<feature type="signal peptide" evidence="1">
    <location>
        <begin position="1"/>
        <end position="20"/>
    </location>
</feature>
<proteinExistence type="predicted"/>